<comment type="caution">
    <text evidence="1">The sequence shown here is derived from an EMBL/GenBank/DDBJ whole genome shotgun (WGS) entry which is preliminary data.</text>
</comment>
<evidence type="ECO:0000313" key="1">
    <source>
        <dbReference type="EMBL" id="KAF6745114.1"/>
    </source>
</evidence>
<reference evidence="1 2" key="1">
    <citation type="submission" date="2020-07" db="EMBL/GenBank/DDBJ databases">
        <title>Comparative genomics of pyrophilous fungi reveals a link between fire events and developmental genes.</title>
        <authorList>
            <consortium name="DOE Joint Genome Institute"/>
            <person name="Steindorff A.S."/>
            <person name="Carver A."/>
            <person name="Calhoun S."/>
            <person name="Stillman K."/>
            <person name="Liu H."/>
            <person name="Lipzen A."/>
            <person name="Pangilinan J."/>
            <person name="Labutti K."/>
            <person name="Bruns T.D."/>
            <person name="Grigoriev I.V."/>
        </authorList>
    </citation>
    <scope>NUCLEOTIDE SEQUENCE [LARGE SCALE GENOMIC DNA]</scope>
    <source>
        <strain evidence="1 2">CBS 144469</strain>
    </source>
</reference>
<accession>A0A8H6LWW9</accession>
<evidence type="ECO:0000313" key="2">
    <source>
        <dbReference type="Proteomes" id="UP000521943"/>
    </source>
</evidence>
<dbReference type="AlphaFoldDB" id="A0A8H6LWW9"/>
<sequence length="127" mass="14092">MPLLSPSAFLYIVLAVGIGVASFATHAEAFQRLVVAHCNQQRSTTSRKDPLLHSRTRIVQRIIVPILRLPDLDFTRTPYADDSYAPATFRETFLEHGAIVVCACRERANLLAPHLDGIRPPCARGSR</sequence>
<name>A0A8H6LWW9_9AGAR</name>
<dbReference type="Proteomes" id="UP000521943">
    <property type="component" value="Unassembled WGS sequence"/>
</dbReference>
<gene>
    <name evidence="1" type="ORF">DFP72DRAFT_1077860</name>
</gene>
<protein>
    <submittedName>
        <fullName evidence="1">Uncharacterized protein</fullName>
    </submittedName>
</protein>
<organism evidence="1 2">
    <name type="scientific">Ephemerocybe angulata</name>
    <dbReference type="NCBI Taxonomy" id="980116"/>
    <lineage>
        <taxon>Eukaryota</taxon>
        <taxon>Fungi</taxon>
        <taxon>Dikarya</taxon>
        <taxon>Basidiomycota</taxon>
        <taxon>Agaricomycotina</taxon>
        <taxon>Agaricomycetes</taxon>
        <taxon>Agaricomycetidae</taxon>
        <taxon>Agaricales</taxon>
        <taxon>Agaricineae</taxon>
        <taxon>Psathyrellaceae</taxon>
        <taxon>Ephemerocybe</taxon>
    </lineage>
</organism>
<dbReference type="EMBL" id="JACGCI010000110">
    <property type="protein sequence ID" value="KAF6745114.1"/>
    <property type="molecule type" value="Genomic_DNA"/>
</dbReference>
<keyword evidence="2" id="KW-1185">Reference proteome</keyword>
<dbReference type="AntiFam" id="ANF00222">
    <property type="entry name" value="Shadow ORF (opposite groL1)"/>
</dbReference>
<proteinExistence type="predicted"/>